<dbReference type="InterPro" id="IPR036388">
    <property type="entry name" value="WH-like_DNA-bd_sf"/>
</dbReference>
<organism evidence="9 10">
    <name type="scientific">Paenibacillus thailandensis</name>
    <dbReference type="NCBI Taxonomy" id="393250"/>
    <lineage>
        <taxon>Bacteria</taxon>
        <taxon>Bacillati</taxon>
        <taxon>Bacillota</taxon>
        <taxon>Bacilli</taxon>
        <taxon>Bacillales</taxon>
        <taxon>Paenibacillaceae</taxon>
        <taxon>Paenibacillus</taxon>
    </lineage>
</organism>
<evidence type="ECO:0000256" key="1">
    <source>
        <dbReference type="ARBA" id="ARBA00001933"/>
    </source>
</evidence>
<gene>
    <name evidence="9" type="ORF">ACFSW5_08445</name>
</gene>
<feature type="domain" description="HTH gntR-type" evidence="8">
    <location>
        <begin position="1"/>
        <end position="69"/>
    </location>
</feature>
<evidence type="ECO:0000256" key="3">
    <source>
        <dbReference type="ARBA" id="ARBA00022576"/>
    </source>
</evidence>
<dbReference type="SUPFAM" id="SSF46785">
    <property type="entry name" value="Winged helix' DNA-binding domain"/>
    <property type="match status" value="1"/>
</dbReference>
<keyword evidence="3 9" id="KW-0808">Transferase</keyword>
<dbReference type="InterPro" id="IPR015424">
    <property type="entry name" value="PyrdxlP-dep_Trfase"/>
</dbReference>
<keyword evidence="6" id="KW-0238">DNA-binding</keyword>
<dbReference type="PANTHER" id="PTHR46577:SF2">
    <property type="entry name" value="TRANSCRIPTIONAL REGULATORY PROTEIN"/>
    <property type="match status" value="1"/>
</dbReference>
<evidence type="ECO:0000256" key="6">
    <source>
        <dbReference type="ARBA" id="ARBA00023125"/>
    </source>
</evidence>
<evidence type="ECO:0000256" key="4">
    <source>
        <dbReference type="ARBA" id="ARBA00022898"/>
    </source>
</evidence>
<reference evidence="10" key="1">
    <citation type="journal article" date="2019" name="Int. J. Syst. Evol. Microbiol.">
        <title>The Global Catalogue of Microorganisms (GCM) 10K type strain sequencing project: providing services to taxonomists for standard genome sequencing and annotation.</title>
        <authorList>
            <consortium name="The Broad Institute Genomics Platform"/>
            <consortium name="The Broad Institute Genome Sequencing Center for Infectious Disease"/>
            <person name="Wu L."/>
            <person name="Ma J."/>
        </authorList>
    </citation>
    <scope>NUCLEOTIDE SEQUENCE [LARGE SCALE GENOMIC DNA]</scope>
    <source>
        <strain evidence="10">TISTR 1827</strain>
    </source>
</reference>
<dbReference type="GO" id="GO:0008483">
    <property type="term" value="F:transaminase activity"/>
    <property type="evidence" value="ECO:0007669"/>
    <property type="project" value="UniProtKB-KW"/>
</dbReference>
<evidence type="ECO:0000259" key="8">
    <source>
        <dbReference type="PROSITE" id="PS50949"/>
    </source>
</evidence>
<dbReference type="CDD" id="cd07377">
    <property type="entry name" value="WHTH_GntR"/>
    <property type="match status" value="1"/>
</dbReference>
<dbReference type="InterPro" id="IPR004839">
    <property type="entry name" value="Aminotransferase_I/II_large"/>
</dbReference>
<dbReference type="InterPro" id="IPR036390">
    <property type="entry name" value="WH_DNA-bd_sf"/>
</dbReference>
<dbReference type="EMBL" id="JBHUMY010000007">
    <property type="protein sequence ID" value="MFD2660301.1"/>
    <property type="molecule type" value="Genomic_DNA"/>
</dbReference>
<dbReference type="PANTHER" id="PTHR46577">
    <property type="entry name" value="HTH-TYPE TRANSCRIPTIONAL REGULATORY PROTEIN GABR"/>
    <property type="match status" value="1"/>
</dbReference>
<evidence type="ECO:0000313" key="10">
    <source>
        <dbReference type="Proteomes" id="UP001597493"/>
    </source>
</evidence>
<keyword evidence="10" id="KW-1185">Reference proteome</keyword>
<comment type="similarity">
    <text evidence="2">In the C-terminal section; belongs to the class-I pyridoxal-phosphate-dependent aminotransferase family.</text>
</comment>
<evidence type="ECO:0000256" key="2">
    <source>
        <dbReference type="ARBA" id="ARBA00005384"/>
    </source>
</evidence>
<dbReference type="Pfam" id="PF00392">
    <property type="entry name" value="GntR"/>
    <property type="match status" value="1"/>
</dbReference>
<evidence type="ECO:0000256" key="5">
    <source>
        <dbReference type="ARBA" id="ARBA00023015"/>
    </source>
</evidence>
<keyword evidence="7" id="KW-0804">Transcription</keyword>
<dbReference type="Pfam" id="PF00155">
    <property type="entry name" value="Aminotran_1_2"/>
    <property type="match status" value="1"/>
</dbReference>
<dbReference type="Gene3D" id="3.40.640.10">
    <property type="entry name" value="Type I PLP-dependent aspartate aminotransferase-like (Major domain)"/>
    <property type="match status" value="1"/>
</dbReference>
<dbReference type="SMART" id="SM00345">
    <property type="entry name" value="HTH_GNTR"/>
    <property type="match status" value="1"/>
</dbReference>
<name>A0ABW5QV67_9BACL</name>
<keyword evidence="4" id="KW-0663">Pyridoxal phosphate</keyword>
<dbReference type="InterPro" id="IPR051446">
    <property type="entry name" value="HTH_trans_reg/aminotransferase"/>
</dbReference>
<dbReference type="Gene3D" id="1.10.10.10">
    <property type="entry name" value="Winged helix-like DNA-binding domain superfamily/Winged helix DNA-binding domain"/>
    <property type="match status" value="1"/>
</dbReference>
<comment type="caution">
    <text evidence="9">The sequence shown here is derived from an EMBL/GenBank/DDBJ whole genome shotgun (WGS) entry which is preliminary data.</text>
</comment>
<accession>A0ABW5QV67</accession>
<keyword evidence="3 9" id="KW-0032">Aminotransferase</keyword>
<evidence type="ECO:0000313" key="9">
    <source>
        <dbReference type="EMBL" id="MFD2660301.1"/>
    </source>
</evidence>
<sequence>MNKYEAITSKLKEAVRTGAIKPGDKLPSLRETAEAYGCSINTAIRAYGELEKERLIYAVPKSGYFAVSRPVPKENGPTVIADFASAVPDPEVMPTDAFRQCLNRAIELYQDLLFAYSDPQGFPSLRRSLVRHLAAAQVFADINHISVVSGAQQALHILAGMPFPNGGEAVLIEQPAFAGMVRTLQLLRVPAVGICRTEAGFDIQELEARFQSGRIKFFYTVPRFHNPTGFSLPRRQKEEIVRLAERYGVYIVEDDYLADLECDRKNDPLYSLDGSGHVVYVKSFSKVMLPGLRLAAAVVPDKLLETFRRFKSSADSSTAALSQAALELYLESGLFDRHAASMRERYTGRMEALRIAARDLSDGFCRMDVPAGGLFATLYLPEHVDPVTLAGLLRDRGVTVMPTDGCYLPGSAYPKGLRIGIIRTNEAQIAAGLRIVREEIERLQQKRLRLLRSSIHWI</sequence>
<comment type="cofactor">
    <cofactor evidence="1">
        <name>pyridoxal 5'-phosphate</name>
        <dbReference type="ChEBI" id="CHEBI:597326"/>
    </cofactor>
</comment>
<dbReference type="PROSITE" id="PS50949">
    <property type="entry name" value="HTH_GNTR"/>
    <property type="match status" value="1"/>
</dbReference>
<keyword evidence="5" id="KW-0805">Transcription regulation</keyword>
<dbReference type="Proteomes" id="UP001597493">
    <property type="component" value="Unassembled WGS sequence"/>
</dbReference>
<dbReference type="CDD" id="cd00609">
    <property type="entry name" value="AAT_like"/>
    <property type="match status" value="1"/>
</dbReference>
<protein>
    <submittedName>
        <fullName evidence="9">PLP-dependent aminotransferase family protein</fullName>
    </submittedName>
</protein>
<dbReference type="SUPFAM" id="SSF53383">
    <property type="entry name" value="PLP-dependent transferases"/>
    <property type="match status" value="1"/>
</dbReference>
<proteinExistence type="inferred from homology"/>
<dbReference type="RefSeq" id="WP_379271407.1">
    <property type="nucleotide sequence ID" value="NZ_JBHUGT010000047.1"/>
</dbReference>
<evidence type="ECO:0000256" key="7">
    <source>
        <dbReference type="ARBA" id="ARBA00023163"/>
    </source>
</evidence>
<dbReference type="InterPro" id="IPR000524">
    <property type="entry name" value="Tscrpt_reg_HTH_GntR"/>
</dbReference>
<dbReference type="InterPro" id="IPR015421">
    <property type="entry name" value="PyrdxlP-dep_Trfase_major"/>
</dbReference>